<name>A0A560B6F9_AZOBR</name>
<comment type="pathway">
    <text evidence="2">Cofactor biosynthesis; thiamine diphosphate biosynthesis; thiamine diphosphate from thiamine phosphate: step 1/1.</text>
</comment>
<dbReference type="PIRSF" id="PIRSF005303">
    <property type="entry name" value="Thiam_monoph_kin"/>
    <property type="match status" value="1"/>
</dbReference>
<organism evidence="5 6">
    <name type="scientific">Azospirillum brasilense</name>
    <dbReference type="NCBI Taxonomy" id="192"/>
    <lineage>
        <taxon>Bacteria</taxon>
        <taxon>Pseudomonadati</taxon>
        <taxon>Pseudomonadota</taxon>
        <taxon>Alphaproteobacteria</taxon>
        <taxon>Rhodospirillales</taxon>
        <taxon>Azospirillaceae</taxon>
        <taxon>Azospirillum</taxon>
    </lineage>
</organism>
<dbReference type="InterPro" id="IPR036676">
    <property type="entry name" value="PurM-like_C_sf"/>
</dbReference>
<gene>
    <name evidence="2" type="primary">thiL</name>
    <name evidence="5" type="ORF">FBZ82_106192</name>
</gene>
<dbReference type="Gene3D" id="3.90.650.10">
    <property type="entry name" value="PurM-like C-terminal domain"/>
    <property type="match status" value="1"/>
</dbReference>
<comment type="similarity">
    <text evidence="2">Belongs to the thiamine-monophosphate kinase family.</text>
</comment>
<feature type="binding site" evidence="2">
    <location>
        <position position="42"/>
    </location>
    <ligand>
        <name>Mg(2+)</name>
        <dbReference type="ChEBI" id="CHEBI:18420"/>
        <label>4</label>
    </ligand>
</feature>
<feature type="binding site" evidence="2">
    <location>
        <position position="87"/>
    </location>
    <ligand>
        <name>Mg(2+)</name>
        <dbReference type="ChEBI" id="CHEBI:18420"/>
        <label>4</label>
    </ligand>
</feature>
<dbReference type="HAMAP" id="MF_02128">
    <property type="entry name" value="TMP_kinase"/>
    <property type="match status" value="1"/>
</dbReference>
<dbReference type="Pfam" id="PF00586">
    <property type="entry name" value="AIRS"/>
    <property type="match status" value="1"/>
</dbReference>
<feature type="binding site" evidence="2">
    <location>
        <position position="66"/>
    </location>
    <ligand>
        <name>substrate</name>
    </ligand>
</feature>
<comment type="function">
    <text evidence="2">Catalyzes the ATP-dependent phosphorylation of thiamine-monophosphate (TMP) to form thiamine-pyrophosphate (TPP), the active form of vitamin B1.</text>
</comment>
<dbReference type="EMBL" id="VITF01000006">
    <property type="protein sequence ID" value="TWA68069.1"/>
    <property type="molecule type" value="Genomic_DNA"/>
</dbReference>
<feature type="binding site" evidence="2">
    <location>
        <position position="87"/>
    </location>
    <ligand>
        <name>Mg(2+)</name>
        <dbReference type="ChEBI" id="CHEBI:18420"/>
        <label>2</label>
    </ligand>
</feature>
<dbReference type="Proteomes" id="UP000316083">
    <property type="component" value="Unassembled WGS sequence"/>
</dbReference>
<feature type="binding site" evidence="2">
    <location>
        <position position="59"/>
    </location>
    <ligand>
        <name>Mg(2+)</name>
        <dbReference type="ChEBI" id="CHEBI:18420"/>
        <label>2</label>
    </ligand>
</feature>
<evidence type="ECO:0000313" key="5">
    <source>
        <dbReference type="EMBL" id="TWA68069.1"/>
    </source>
</evidence>
<feature type="binding site" evidence="2">
    <location>
        <position position="230"/>
    </location>
    <ligand>
        <name>Mg(2+)</name>
        <dbReference type="ChEBI" id="CHEBI:18420"/>
        <label>5</label>
    </ligand>
</feature>
<keyword evidence="2 5" id="KW-0418">Kinase</keyword>
<dbReference type="InterPro" id="IPR006283">
    <property type="entry name" value="ThiL-like"/>
</dbReference>
<feature type="binding site" evidence="2">
    <location>
        <position position="57"/>
    </location>
    <ligand>
        <name>Mg(2+)</name>
        <dbReference type="ChEBI" id="CHEBI:18420"/>
        <label>4</label>
    </ligand>
</feature>
<dbReference type="SUPFAM" id="SSF56042">
    <property type="entry name" value="PurM C-terminal domain-like"/>
    <property type="match status" value="1"/>
</dbReference>
<comment type="catalytic activity">
    <reaction evidence="2">
        <text>thiamine phosphate + ATP = thiamine diphosphate + ADP</text>
        <dbReference type="Rhea" id="RHEA:15913"/>
        <dbReference type="ChEBI" id="CHEBI:30616"/>
        <dbReference type="ChEBI" id="CHEBI:37575"/>
        <dbReference type="ChEBI" id="CHEBI:58937"/>
        <dbReference type="ChEBI" id="CHEBI:456216"/>
        <dbReference type="EC" id="2.7.4.16"/>
    </reaction>
</comment>
<comment type="miscellaneous">
    <text evidence="2">Reaction mechanism of ThiL seems to utilize a direct, inline transfer of the gamma-phosphate of ATP to TMP rather than a phosphorylated enzyme intermediate.</text>
</comment>
<feature type="binding site" evidence="2">
    <location>
        <position position="135"/>
    </location>
    <ligand>
        <name>Mg(2+)</name>
        <dbReference type="ChEBI" id="CHEBI:18420"/>
        <label>1</label>
    </ligand>
</feature>
<comment type="caution">
    <text evidence="5">The sequence shown here is derived from an EMBL/GenBank/DDBJ whole genome shotgun (WGS) entry which is preliminary data.</text>
</comment>
<evidence type="ECO:0000259" key="4">
    <source>
        <dbReference type="Pfam" id="PF02769"/>
    </source>
</evidence>
<dbReference type="GO" id="GO:0000287">
    <property type="term" value="F:magnesium ion binding"/>
    <property type="evidence" value="ECO:0007669"/>
    <property type="project" value="UniProtKB-UniRule"/>
</dbReference>
<keyword evidence="2" id="KW-0547">Nucleotide-binding</keyword>
<comment type="caution">
    <text evidence="2">Lacks conserved residue(s) required for the propagation of feature annotation.</text>
</comment>
<keyword evidence="2" id="KW-0479">Metal-binding</keyword>
<reference evidence="5 6" key="1">
    <citation type="submission" date="2019-06" db="EMBL/GenBank/DDBJ databases">
        <title>Genomic Encyclopedia of Type Strains, Phase IV (KMG-V): Genome sequencing to study the core and pangenomes of soil and plant-associated prokaryotes.</title>
        <authorList>
            <person name="Whitman W."/>
        </authorList>
    </citation>
    <scope>NUCLEOTIDE SEQUENCE [LARGE SCALE GENOMIC DNA]</scope>
    <source>
        <strain evidence="5 6">BR 11796</strain>
    </source>
</reference>
<keyword evidence="2" id="KW-0808">Transferase</keyword>
<feature type="binding site" evidence="2">
    <location>
        <begin position="134"/>
        <end position="135"/>
    </location>
    <ligand>
        <name>ATP</name>
        <dbReference type="ChEBI" id="CHEBI:30616"/>
    </ligand>
</feature>
<dbReference type="InterPro" id="IPR016188">
    <property type="entry name" value="PurM-like_N"/>
</dbReference>
<dbReference type="CDD" id="cd02194">
    <property type="entry name" value="ThiL"/>
    <property type="match status" value="1"/>
</dbReference>
<dbReference type="Gene3D" id="3.30.1330.10">
    <property type="entry name" value="PurM-like, N-terminal domain"/>
    <property type="match status" value="1"/>
</dbReference>
<dbReference type="EC" id="2.7.4.16" evidence="2"/>
<keyword evidence="1 2" id="KW-0784">Thiamine biosynthesis</keyword>
<feature type="binding site" evidence="2">
    <location>
        <position position="59"/>
    </location>
    <ligand>
        <name>Mg(2+)</name>
        <dbReference type="ChEBI" id="CHEBI:18420"/>
        <label>1</label>
    </ligand>
</feature>
<evidence type="ECO:0000256" key="2">
    <source>
        <dbReference type="HAMAP-Rule" id="MF_02128"/>
    </source>
</evidence>
<keyword evidence="2" id="KW-0460">Magnesium</keyword>
<sequence>MTSPKTASSSEAGKPLGEFGRIDRYFRPLASGFPGARGLADDAAVFGVPADQELVVTTDAMVAGVHFFPDDAPGDIAAKLLRTNLSDLAAMGAAPYAYTLVTALPKTVGEDWLAGFAAGLGEDQERFGIALAGGDSVSTSGPITLSVTAFGLVPKGGAVPRWGGRSGDRVYVTGSIGDAALGLRIAYGTLEVADDSARSALLGRLRRPDPRTTLGPRLVGLATGCLDVSDGLVADLGHLCEESGCAALLEAGRVPLSGAARSVIGDDPVRFAMALTGGDDYELLFTAPEDAAPALAALSAETGVPVTAIGHLLDGPAGEVTVTDAQGRRLDLPTRGWDHF</sequence>
<feature type="binding site" evidence="2">
    <location>
        <position position="58"/>
    </location>
    <ligand>
        <name>Mg(2+)</name>
        <dbReference type="ChEBI" id="CHEBI:18420"/>
        <label>1</label>
    </ligand>
</feature>
<feature type="domain" description="PurM-like C-terminal" evidence="4">
    <location>
        <begin position="165"/>
        <end position="322"/>
    </location>
</feature>
<dbReference type="Pfam" id="PF02769">
    <property type="entry name" value="AIRS_C"/>
    <property type="match status" value="1"/>
</dbReference>
<evidence type="ECO:0000259" key="3">
    <source>
        <dbReference type="Pfam" id="PF00586"/>
    </source>
</evidence>
<feature type="binding site" evidence="2">
    <location>
        <position position="227"/>
    </location>
    <ligand>
        <name>Mg(2+)</name>
        <dbReference type="ChEBI" id="CHEBI:18420"/>
        <label>3</label>
    </ligand>
</feature>
<proteinExistence type="inferred from homology"/>
<dbReference type="GO" id="GO:0009228">
    <property type="term" value="P:thiamine biosynthetic process"/>
    <property type="evidence" value="ECO:0007669"/>
    <property type="project" value="UniProtKB-KW"/>
</dbReference>
<feature type="binding site" evidence="2">
    <location>
        <position position="229"/>
    </location>
    <ligand>
        <name>ATP</name>
        <dbReference type="ChEBI" id="CHEBI:30616"/>
    </ligand>
</feature>
<feature type="binding site" evidence="2">
    <location>
        <position position="87"/>
    </location>
    <ligand>
        <name>Mg(2+)</name>
        <dbReference type="ChEBI" id="CHEBI:18420"/>
        <label>3</label>
    </ligand>
</feature>
<dbReference type="GO" id="GO:0009229">
    <property type="term" value="P:thiamine diphosphate biosynthetic process"/>
    <property type="evidence" value="ECO:0007669"/>
    <property type="project" value="UniProtKB-UniRule"/>
</dbReference>
<dbReference type="PANTHER" id="PTHR30270">
    <property type="entry name" value="THIAMINE-MONOPHOSPHATE KINASE"/>
    <property type="match status" value="1"/>
</dbReference>
<dbReference type="SUPFAM" id="SSF55326">
    <property type="entry name" value="PurM N-terminal domain-like"/>
    <property type="match status" value="1"/>
</dbReference>
<feature type="binding site" evidence="2">
    <location>
        <position position="42"/>
    </location>
    <ligand>
        <name>Mg(2+)</name>
        <dbReference type="ChEBI" id="CHEBI:18420"/>
        <label>3</label>
    </ligand>
</feature>
<feature type="binding site" evidence="2">
    <location>
        <position position="279"/>
    </location>
    <ligand>
        <name>substrate</name>
    </ligand>
</feature>
<dbReference type="PANTHER" id="PTHR30270:SF0">
    <property type="entry name" value="THIAMINE-MONOPHOSPHATE KINASE"/>
    <property type="match status" value="1"/>
</dbReference>
<dbReference type="UniPathway" id="UPA00060">
    <property type="reaction ID" value="UER00142"/>
</dbReference>
<feature type="domain" description="PurM-like N-terminal" evidence="3">
    <location>
        <begin position="41"/>
        <end position="153"/>
    </location>
</feature>
<dbReference type="NCBIfam" id="TIGR01379">
    <property type="entry name" value="thiL"/>
    <property type="match status" value="1"/>
</dbReference>
<dbReference type="GO" id="GO:0005524">
    <property type="term" value="F:ATP binding"/>
    <property type="evidence" value="ECO:0007669"/>
    <property type="project" value="UniProtKB-UniRule"/>
</dbReference>
<dbReference type="InterPro" id="IPR036921">
    <property type="entry name" value="PurM-like_N_sf"/>
</dbReference>
<protein>
    <recommendedName>
        <fullName evidence="2">Thiamine-monophosphate kinase</fullName>
        <shortName evidence="2">TMP kinase</shortName>
        <shortName evidence="2">Thiamine-phosphate kinase</shortName>
        <ecNumber evidence="2">2.7.4.16</ecNumber>
    </recommendedName>
</protein>
<dbReference type="RefSeq" id="WP_145676635.1">
    <property type="nucleotide sequence ID" value="NZ_VITF01000006.1"/>
</dbReference>
<accession>A0A560B6F9</accession>
<dbReference type="GO" id="GO:0009030">
    <property type="term" value="F:thiamine-phosphate kinase activity"/>
    <property type="evidence" value="ECO:0007669"/>
    <property type="project" value="UniProtKB-UniRule"/>
</dbReference>
<evidence type="ECO:0000313" key="6">
    <source>
        <dbReference type="Proteomes" id="UP000316083"/>
    </source>
</evidence>
<feature type="binding site" evidence="2">
    <location>
        <position position="161"/>
    </location>
    <ligand>
        <name>ATP</name>
        <dbReference type="ChEBI" id="CHEBI:30616"/>
    </ligand>
</feature>
<evidence type="ECO:0000256" key="1">
    <source>
        <dbReference type="ARBA" id="ARBA00022977"/>
    </source>
</evidence>
<feature type="binding site" evidence="2">
    <location>
        <position position="337"/>
    </location>
    <ligand>
        <name>substrate</name>
    </ligand>
</feature>
<dbReference type="AlphaFoldDB" id="A0A560B6F9"/>
<dbReference type="InterPro" id="IPR010918">
    <property type="entry name" value="PurM-like_C_dom"/>
</dbReference>
<keyword evidence="2" id="KW-0067">ATP-binding</keyword>